<protein>
    <submittedName>
        <fullName evidence="1">Uncharacterized protein</fullName>
    </submittedName>
</protein>
<reference evidence="1" key="1">
    <citation type="submission" date="2020-06" db="EMBL/GenBank/DDBJ databases">
        <authorList>
            <consortium name="Plant Systems Biology data submission"/>
        </authorList>
    </citation>
    <scope>NUCLEOTIDE SEQUENCE</scope>
    <source>
        <strain evidence="1">D6</strain>
    </source>
</reference>
<gene>
    <name evidence="1" type="ORF">SEMRO_339_G121040.1</name>
</gene>
<accession>A0A9N8HD00</accession>
<proteinExistence type="predicted"/>
<organism evidence="1 2">
    <name type="scientific">Seminavis robusta</name>
    <dbReference type="NCBI Taxonomy" id="568900"/>
    <lineage>
        <taxon>Eukaryota</taxon>
        <taxon>Sar</taxon>
        <taxon>Stramenopiles</taxon>
        <taxon>Ochrophyta</taxon>
        <taxon>Bacillariophyta</taxon>
        <taxon>Bacillariophyceae</taxon>
        <taxon>Bacillariophycidae</taxon>
        <taxon>Naviculales</taxon>
        <taxon>Naviculaceae</taxon>
        <taxon>Seminavis</taxon>
    </lineage>
</organism>
<dbReference type="EMBL" id="CAICTM010000338">
    <property type="protein sequence ID" value="CAB9508242.1"/>
    <property type="molecule type" value="Genomic_DNA"/>
</dbReference>
<name>A0A9N8HD00_9STRA</name>
<comment type="caution">
    <text evidence="1">The sequence shown here is derived from an EMBL/GenBank/DDBJ whole genome shotgun (WGS) entry which is preliminary data.</text>
</comment>
<evidence type="ECO:0000313" key="2">
    <source>
        <dbReference type="Proteomes" id="UP001153069"/>
    </source>
</evidence>
<dbReference type="AlphaFoldDB" id="A0A9N8HD00"/>
<sequence>MDAAQISALVTAAVQAALQNQDVINAIRPPARVVQAVPYAVTPAGAGNDAWDFTSSTGLKIFMASTAPLPVLYDGKEFGLRDFLRKILQRAESYGWTAIFMVPDGTGTVKNMTTQYGSLTLANVQAHAITYLRLPRREQQASACLRKLIMGSITPKLANRLSSRSNNYNVNIAAVPAPGVAAAAPDIKEDGTCMLFELISMVSVETIATVAILNKKLINLEHIMEEAKSDIEEFNFVVEDLISQLEARSTAPPPMIHSLFEGYANCADSTFTKYIAFKQMCYEDGTIQIDYESLMHMAGEKYKALVRKNQWMQKTDEQLEIIALKSEIKGLKARPSATTPTKAPVKKEQKQSYGDKFAWKLVEPKGDEPKEKTVNNKTYIYCPYHDTTKWVLKVNDKGIDHRTGCTKKKDAMAAAAMNKEEDSTEAALAGAIEDVGTAGVEMNP</sequence>
<evidence type="ECO:0000313" key="1">
    <source>
        <dbReference type="EMBL" id="CAB9508242.1"/>
    </source>
</evidence>
<keyword evidence="2" id="KW-1185">Reference proteome</keyword>
<dbReference type="Proteomes" id="UP001153069">
    <property type="component" value="Unassembled WGS sequence"/>
</dbReference>